<protein>
    <recommendedName>
        <fullName evidence="6">PNPLA domain-containing protein</fullName>
    </recommendedName>
</protein>
<evidence type="ECO:0000313" key="5">
    <source>
        <dbReference type="Proteomes" id="UP000270036"/>
    </source>
</evidence>
<accession>A0A3S4UTS3</accession>
<dbReference type="Proteomes" id="UP000270036">
    <property type="component" value="Chromosome"/>
</dbReference>
<dbReference type="OrthoDB" id="1488930at2"/>
<evidence type="ECO:0000256" key="1">
    <source>
        <dbReference type="SAM" id="Phobius"/>
    </source>
</evidence>
<evidence type="ECO:0008006" key="6">
    <source>
        <dbReference type="Google" id="ProtNLM"/>
    </source>
</evidence>
<reference evidence="3 5" key="2">
    <citation type="submission" date="2018-12" db="EMBL/GenBank/DDBJ databases">
        <authorList>
            <consortium name="Pathogen Informatics"/>
        </authorList>
    </citation>
    <scope>NUCLEOTIDE SEQUENCE [LARGE SCALE GENOMIC DNA]</scope>
    <source>
        <strain evidence="3 5">NCTC13489</strain>
    </source>
</reference>
<reference evidence="2 4" key="1">
    <citation type="submission" date="2014-07" db="EMBL/GenBank/DDBJ databases">
        <authorList>
            <person name="Pisani N.G."/>
            <person name="Newman J.D."/>
        </authorList>
    </citation>
    <scope>NUCLEOTIDE SEQUENCE [LARGE SCALE GENOMIC DNA]</scope>
    <source>
        <strain evidence="2 4">LMG 24720</strain>
    </source>
</reference>
<feature type="transmembrane region" description="Helical" evidence="1">
    <location>
        <begin position="295"/>
        <end position="320"/>
    </location>
</feature>
<feature type="transmembrane region" description="Helical" evidence="1">
    <location>
        <begin position="124"/>
        <end position="142"/>
    </location>
</feature>
<feature type="transmembrane region" description="Helical" evidence="1">
    <location>
        <begin position="211"/>
        <end position="233"/>
    </location>
</feature>
<feature type="transmembrane region" description="Helical" evidence="1">
    <location>
        <begin position="148"/>
        <end position="166"/>
    </location>
</feature>
<proteinExistence type="predicted"/>
<sequence>MGFLERSLEMLFNTIKYNGLYIFLSLLFPLMFYKLDAGREIVLFLLNDKQQYNISLIAFSFSLISLAIWCIPVLAIDYFKIVTDGKVDKNELFEKLDNNYNGTIQESVTPSNNKTITPQIPVKYLSIFPWIIFVSTMAVVFYNNKALFFVGIICCVAPIVLVNILIKRNVTKLRNIFWEKETKKWVFFYSISGFFIIYLLLPFLFRNYDQHRFALILYYILGFVMHYSFIYLYDLIRKLEIDDPLDSAAQQGKPLAFNYQSARLIHVGVIVSVIVLLVVFYIYNQKANLGEFNPIVVSVAISCFLILGFEFFISSQILIVNMVGNDTLKLKLYKFAVIIGSVVLLYAYFFSSFNNHLIRKENIVNYEKTDYDRLKLEDYFQKWYDEKNTDLNNNQKDSVFTVYLVSGQGGGSRAGAWFLMNMLYMDAKNASFYDHVFSISTVSGSSSGANMYYAMHQLGTVVNPNRQQYDETTKKTDSITYNKIKNFTKNIYNRNYLNSGIFGLILNDFSVDALTNSFFNERKDRNYTLQKEELKAFEESYFRLYPTGMQQEKNASRKQTMINDSLAKIKTIRNYFEGDFLSIYKNNYSNPLFFLNTTIIDDGTKGIFSPVKMGFSMFRDLYGDYRMCNASDNYALPMVACVNQSQAFPMMNAYSYLHGSGRLGDGGMYENSGTETTLEIYKTLRKYCDEKKIKVEFVLLNLMNSKINGRQNNDFSKASYLNTLSAMANNPFFGHEFIAYEKLKNEITNPTDFISIIPENKYTLTRMLSAATIDSLFKNITVKNKTISDNALNKISRGYKSSSETDSAAIDGNLTKVFIQYSGQVGLATRLKQNLTKKGYKVQALDFVPSENSINSVRYFHDEDEGLAKRLKYEVKLQTKRNVEVENFGKIYPFVPKKQIEVWLAE</sequence>
<keyword evidence="1" id="KW-0472">Membrane</keyword>
<keyword evidence="4" id="KW-1185">Reference proteome</keyword>
<dbReference type="EMBL" id="JPEP01000002">
    <property type="protein sequence ID" value="KEY17756.1"/>
    <property type="molecule type" value="Genomic_DNA"/>
</dbReference>
<feature type="transmembrane region" description="Helical" evidence="1">
    <location>
        <begin position="186"/>
        <end position="205"/>
    </location>
</feature>
<dbReference type="EMBL" id="LR134441">
    <property type="protein sequence ID" value="VEH99892.1"/>
    <property type="molecule type" value="Genomic_DNA"/>
</dbReference>
<dbReference type="STRING" id="266748.HY04_04210"/>
<feature type="transmembrane region" description="Helical" evidence="1">
    <location>
        <begin position="264"/>
        <end position="283"/>
    </location>
</feature>
<keyword evidence="1" id="KW-1133">Transmembrane helix</keyword>
<organism evidence="3 5">
    <name type="scientific">Kaistella antarctica</name>
    <dbReference type="NCBI Taxonomy" id="266748"/>
    <lineage>
        <taxon>Bacteria</taxon>
        <taxon>Pseudomonadati</taxon>
        <taxon>Bacteroidota</taxon>
        <taxon>Flavobacteriia</taxon>
        <taxon>Flavobacteriales</taxon>
        <taxon>Weeksellaceae</taxon>
        <taxon>Chryseobacterium group</taxon>
        <taxon>Kaistella</taxon>
    </lineage>
</organism>
<feature type="transmembrane region" description="Helical" evidence="1">
    <location>
        <begin position="332"/>
        <end position="350"/>
    </location>
</feature>
<dbReference type="KEGG" id="cant:NCTC13489_01849"/>
<name>A0A3S4UTS3_9FLAO</name>
<dbReference type="AlphaFoldDB" id="A0A3S4UTS3"/>
<evidence type="ECO:0000313" key="4">
    <source>
        <dbReference type="Proteomes" id="UP000028349"/>
    </source>
</evidence>
<gene>
    <name evidence="2" type="ORF">HY04_04210</name>
    <name evidence="3" type="ORF">NCTC13489_01849</name>
</gene>
<dbReference type="Proteomes" id="UP000028349">
    <property type="component" value="Unassembled WGS sequence"/>
</dbReference>
<feature type="transmembrane region" description="Helical" evidence="1">
    <location>
        <begin position="12"/>
        <end position="32"/>
    </location>
</feature>
<evidence type="ECO:0000313" key="3">
    <source>
        <dbReference type="EMBL" id="VEH99892.1"/>
    </source>
</evidence>
<evidence type="ECO:0000313" key="2">
    <source>
        <dbReference type="EMBL" id="KEY17756.1"/>
    </source>
</evidence>
<keyword evidence="1" id="KW-0812">Transmembrane</keyword>
<dbReference type="RefSeq" id="WP_034717583.1">
    <property type="nucleotide sequence ID" value="NZ_FOIX01000001.1"/>
</dbReference>
<feature type="transmembrane region" description="Helical" evidence="1">
    <location>
        <begin position="52"/>
        <end position="76"/>
    </location>
</feature>